<evidence type="ECO:0000313" key="1">
    <source>
        <dbReference type="EMBL" id="MEK0308995.1"/>
    </source>
</evidence>
<accession>A0ABU8ZS64</accession>
<name>A0ABU8ZS64_9MOLU</name>
<dbReference type="Proteomes" id="UP001383392">
    <property type="component" value="Unassembled WGS sequence"/>
</dbReference>
<organism evidence="1 2">
    <name type="scientific">Candidatus Phytoplasma citri</name>
    <dbReference type="NCBI Taxonomy" id="180978"/>
    <lineage>
        <taxon>Bacteria</taxon>
        <taxon>Bacillati</taxon>
        <taxon>Mycoplasmatota</taxon>
        <taxon>Mollicutes</taxon>
        <taxon>Acholeplasmatales</taxon>
        <taxon>Acholeplasmataceae</taxon>
        <taxon>Candidatus Phytoplasma</taxon>
        <taxon>16SrII (Peanut WB group)</taxon>
    </lineage>
</organism>
<sequence>MKAECCENCERTTQLQIHQIGTIRNANHPRIMNKSTKVLCKDCHHKITNQQIQDIRKQE</sequence>
<keyword evidence="2" id="KW-1185">Reference proteome</keyword>
<dbReference type="EMBL" id="JAOSJG010000004">
    <property type="protein sequence ID" value="MEK0308995.1"/>
    <property type="molecule type" value="Genomic_DNA"/>
</dbReference>
<evidence type="ECO:0000313" key="2">
    <source>
        <dbReference type="Proteomes" id="UP001383392"/>
    </source>
</evidence>
<dbReference type="RefSeq" id="WP_340482317.1">
    <property type="nucleotide sequence ID" value="NZ_JAOSJG010000004.1"/>
</dbReference>
<proteinExistence type="predicted"/>
<comment type="caution">
    <text evidence="1">The sequence shown here is derived from an EMBL/GenBank/DDBJ whole genome shotgun (WGS) entry which is preliminary data.</text>
</comment>
<reference evidence="1 2" key="1">
    <citation type="journal article" date="2023" name="Int. J. Syst. Evol. Microbiol.">
        <title>The observation of taxonomic boundaries for the 16SrII and 16SrXXV phytoplasmas using genome-based delimitation.</title>
        <authorList>
            <person name="Rodrigues Jardim B."/>
            <person name="Tran-Nguyen L.T.T."/>
            <person name="Gambley C."/>
            <person name="Al-Sadi A.M."/>
            <person name="Al-Subhi A.M."/>
            <person name="Foissac X."/>
            <person name="Salar P."/>
            <person name="Cai H."/>
            <person name="Yang J.Y."/>
            <person name="Davis R."/>
            <person name="Jones L."/>
            <person name="Rodoni B."/>
            <person name="Constable F.E."/>
        </authorList>
    </citation>
    <scope>NUCLEOTIDE SEQUENCE [LARGE SCALE GENOMIC DNA]</scope>
    <source>
        <strain evidence="1">BAWM-OMN-P75</strain>
    </source>
</reference>
<protein>
    <submittedName>
        <fullName evidence="1">Uncharacterized protein</fullName>
    </submittedName>
</protein>
<gene>
    <name evidence="1" type="ORF">OC712_00620</name>
</gene>